<feature type="region of interest" description="Disordered" evidence="4">
    <location>
        <begin position="583"/>
        <end position="772"/>
    </location>
</feature>
<keyword evidence="1 3" id="KW-0853">WD repeat</keyword>
<dbReference type="FunFam" id="2.130.10.10:FF:001614">
    <property type="entry name" value="WD repeat protein"/>
    <property type="match status" value="1"/>
</dbReference>
<dbReference type="InterPro" id="IPR019775">
    <property type="entry name" value="WD40_repeat_CS"/>
</dbReference>
<dbReference type="PROSITE" id="PS50082">
    <property type="entry name" value="WD_REPEATS_2"/>
    <property type="match status" value="4"/>
</dbReference>
<sequence>MARKARQRISYVLPLANSAGGHRLGVNGLAVDTEQSILYSGGRDGVICAWDLNFDLRDPFESAPQSSQAKPATTFRQQVQAHTHWINDIALADNNNALVSVSSDITVKAWRPNAQDPTPPQSIGIHTDYVKRVASPGRRANWIASGGLDRKICLWDLNGAGKQLEISVGEEAEEVNKEKGSVYALGVTDYLLASGGPESIVRVWDARSGKRVTKFVGHTDNIRDVLINQDGDMIMTASSDQTVKVWSMTAGRCMYTLTMHDASVWCLYSDDPQLSVFYSSDKSGLVAKTDVRNAVEMDEGLSVAVCQEHEGIGKLVVGGDYVWTATSSSSINRWADVDTTNAEVQLPSSYRMQRSSIVKTRSRYPSPPQSNQPTSNGSTRNQIPFKSVLRLSNTAPFPTPQPPRLEESALNVSPGARKASEAMVDSELHFIEAFRSSPDDTIEGQNGLIKHIMLNNRRWLLTLDTAGEVVMWDLVKCVPVKSFGKRHLEDVAPEVNTMESVANWCAVNTRTGSVTCVLEANTCFDAEMYADEFEDADMMEFREDQRINLGKWVLRYLFSNLIDEEIKRDEDYRRKLLSEKKQTFQRKNAPTSIELPETNANGWAADSKSPTSNKTPRASNSIYPSAMTPGLTIGVVTPSAAPGSPQVNRFSTNAEENSRLEKTMSHVSQPRASHDKSGDYFSAVDTTQNGISSPIETGNKAPATPGATQHQEDTAALQSPTDSDKDGQTKEGVFGKKFRLPFGKKKKDQVENKPAVVDEKSEDSDTKSNKTDERVVEDNFFGVVQRLRHGYDDEISATTNGVETGITPSLPNDTPVLKPPMNTTILIQEERPEAGGVADLFEGTVGSVGTQADIIEKTAPMWLGNVLLRNETPLKDIAKLAFVLEPYQNLLPAVSGEGNNRLNANRMLRAKKVMAYVAERIEPHPENPLSDALKPEDYLELYCHGQSIPPTMTLATIKAHVWRTGGDMVLQYKANGRKEILHAPLATAGNSTVPEQKSGEANSSG</sequence>
<feature type="repeat" description="WD" evidence="3">
    <location>
        <begin position="215"/>
        <end position="256"/>
    </location>
</feature>
<feature type="region of interest" description="Disordered" evidence="4">
    <location>
        <begin position="798"/>
        <end position="818"/>
    </location>
</feature>
<dbReference type="PROSITE" id="PS00678">
    <property type="entry name" value="WD_REPEATS_1"/>
    <property type="match status" value="2"/>
</dbReference>
<dbReference type="AlphaFoldDB" id="A0A6A6GWM5"/>
<dbReference type="GO" id="GO:0000724">
    <property type="term" value="P:double-strand break repair via homologous recombination"/>
    <property type="evidence" value="ECO:0007669"/>
    <property type="project" value="TreeGrafter"/>
</dbReference>
<keyword evidence="2" id="KW-0677">Repeat</keyword>
<evidence type="ECO:0000256" key="3">
    <source>
        <dbReference type="PROSITE-ProRule" id="PRU00221"/>
    </source>
</evidence>
<dbReference type="InterPro" id="IPR015943">
    <property type="entry name" value="WD40/YVTN_repeat-like_dom_sf"/>
</dbReference>
<dbReference type="Gene3D" id="2.130.10.10">
    <property type="entry name" value="YVTN repeat-like/Quinoprotein amine dehydrogenase"/>
    <property type="match status" value="2"/>
</dbReference>
<feature type="repeat" description="WD" evidence="3">
    <location>
        <begin position="191"/>
        <end position="214"/>
    </location>
</feature>
<dbReference type="CDD" id="cd00200">
    <property type="entry name" value="WD40"/>
    <property type="match status" value="1"/>
</dbReference>
<dbReference type="SMART" id="SM00320">
    <property type="entry name" value="WD40"/>
    <property type="match status" value="7"/>
</dbReference>
<name>A0A6A6GWM5_VIRVR</name>
<accession>A0A6A6GWM5</accession>
<feature type="compositionally biased region" description="Basic residues" evidence="4">
    <location>
        <begin position="736"/>
        <end position="747"/>
    </location>
</feature>
<evidence type="ECO:0000313" key="5">
    <source>
        <dbReference type="EMBL" id="KAF2230192.1"/>
    </source>
</evidence>
<evidence type="ECO:0000313" key="6">
    <source>
        <dbReference type="Proteomes" id="UP000800092"/>
    </source>
</evidence>
<proteinExistence type="predicted"/>
<dbReference type="OrthoDB" id="2421129at2759"/>
<feature type="compositionally biased region" description="Polar residues" evidence="4">
    <location>
        <begin position="798"/>
        <end position="812"/>
    </location>
</feature>
<dbReference type="CDD" id="cd17041">
    <property type="entry name" value="Ubl_WDR48"/>
    <property type="match status" value="1"/>
</dbReference>
<dbReference type="InterPro" id="IPR051246">
    <property type="entry name" value="WDR48"/>
</dbReference>
<evidence type="ECO:0000256" key="4">
    <source>
        <dbReference type="SAM" id="MobiDB-lite"/>
    </source>
</evidence>
<protein>
    <submittedName>
        <fullName evidence="5">WD40 repeat-like protein</fullName>
    </submittedName>
</protein>
<dbReference type="Pfam" id="PF00400">
    <property type="entry name" value="WD40"/>
    <property type="match status" value="4"/>
</dbReference>
<dbReference type="PANTHER" id="PTHR19862">
    <property type="entry name" value="WD REPEAT-CONTAINING PROTEIN 48"/>
    <property type="match status" value="1"/>
</dbReference>
<dbReference type="EMBL" id="ML991846">
    <property type="protein sequence ID" value="KAF2230192.1"/>
    <property type="molecule type" value="Genomic_DNA"/>
</dbReference>
<dbReference type="GO" id="GO:0043130">
    <property type="term" value="F:ubiquitin binding"/>
    <property type="evidence" value="ECO:0007669"/>
    <property type="project" value="TreeGrafter"/>
</dbReference>
<feature type="compositionally biased region" description="Polar residues" evidence="4">
    <location>
        <begin position="608"/>
        <end position="623"/>
    </location>
</feature>
<feature type="repeat" description="WD" evidence="3">
    <location>
        <begin position="79"/>
        <end position="110"/>
    </location>
</feature>
<feature type="compositionally biased region" description="Polar residues" evidence="4">
    <location>
        <begin position="645"/>
        <end position="655"/>
    </location>
</feature>
<keyword evidence="6" id="KW-1185">Reference proteome</keyword>
<reference evidence="5" key="1">
    <citation type="journal article" date="2020" name="Stud. Mycol.">
        <title>101 Dothideomycetes genomes: a test case for predicting lifestyles and emergence of pathogens.</title>
        <authorList>
            <person name="Haridas S."/>
            <person name="Albert R."/>
            <person name="Binder M."/>
            <person name="Bloem J."/>
            <person name="Labutti K."/>
            <person name="Salamov A."/>
            <person name="Andreopoulos B."/>
            <person name="Baker S."/>
            <person name="Barry K."/>
            <person name="Bills G."/>
            <person name="Bluhm B."/>
            <person name="Cannon C."/>
            <person name="Castanera R."/>
            <person name="Culley D."/>
            <person name="Daum C."/>
            <person name="Ezra D."/>
            <person name="Gonzalez J."/>
            <person name="Henrissat B."/>
            <person name="Kuo A."/>
            <person name="Liang C."/>
            <person name="Lipzen A."/>
            <person name="Lutzoni F."/>
            <person name="Magnuson J."/>
            <person name="Mondo S."/>
            <person name="Nolan M."/>
            <person name="Ohm R."/>
            <person name="Pangilinan J."/>
            <person name="Park H.-J."/>
            <person name="Ramirez L."/>
            <person name="Alfaro M."/>
            <person name="Sun H."/>
            <person name="Tritt A."/>
            <person name="Yoshinaga Y."/>
            <person name="Zwiers L.-H."/>
            <person name="Turgeon B."/>
            <person name="Goodwin S."/>
            <person name="Spatafora J."/>
            <person name="Crous P."/>
            <person name="Grigoriev I."/>
        </authorList>
    </citation>
    <scope>NUCLEOTIDE SEQUENCE</scope>
    <source>
        <strain evidence="5">Tuck. ex Michener</strain>
    </source>
</reference>
<dbReference type="Proteomes" id="UP000800092">
    <property type="component" value="Unassembled WGS sequence"/>
</dbReference>
<feature type="repeat" description="WD" evidence="3">
    <location>
        <begin position="19"/>
        <end position="53"/>
    </location>
</feature>
<dbReference type="Pfam" id="PF11816">
    <property type="entry name" value="DUF3337"/>
    <property type="match status" value="1"/>
</dbReference>
<dbReference type="SUPFAM" id="SSF50978">
    <property type="entry name" value="WD40 repeat-like"/>
    <property type="match status" value="1"/>
</dbReference>
<feature type="compositionally biased region" description="Polar residues" evidence="4">
    <location>
        <begin position="379"/>
        <end position="396"/>
    </location>
</feature>
<gene>
    <name evidence="5" type="ORF">EV356DRAFT_350546</name>
</gene>
<evidence type="ECO:0000256" key="1">
    <source>
        <dbReference type="ARBA" id="ARBA00022574"/>
    </source>
</evidence>
<organism evidence="5 6">
    <name type="scientific">Viridothelium virens</name>
    <name type="common">Speckled blister lichen</name>
    <name type="synonym">Trypethelium virens</name>
    <dbReference type="NCBI Taxonomy" id="1048519"/>
    <lineage>
        <taxon>Eukaryota</taxon>
        <taxon>Fungi</taxon>
        <taxon>Dikarya</taxon>
        <taxon>Ascomycota</taxon>
        <taxon>Pezizomycotina</taxon>
        <taxon>Dothideomycetes</taxon>
        <taxon>Dothideomycetes incertae sedis</taxon>
        <taxon>Trypetheliales</taxon>
        <taxon>Trypetheliaceae</taxon>
        <taxon>Viridothelium</taxon>
    </lineage>
</organism>
<dbReference type="PANTHER" id="PTHR19862:SF14">
    <property type="entry name" value="WD REPEAT-CONTAINING PROTEIN 48"/>
    <property type="match status" value="1"/>
</dbReference>
<feature type="compositionally biased region" description="Polar residues" evidence="4">
    <location>
        <begin position="684"/>
        <end position="696"/>
    </location>
</feature>
<evidence type="ECO:0000256" key="2">
    <source>
        <dbReference type="ARBA" id="ARBA00022737"/>
    </source>
</evidence>
<dbReference type="PROSITE" id="PS50294">
    <property type="entry name" value="WD_REPEATS_REGION"/>
    <property type="match status" value="3"/>
</dbReference>
<feature type="compositionally biased region" description="Basic and acidic residues" evidence="4">
    <location>
        <begin position="748"/>
        <end position="772"/>
    </location>
</feature>
<dbReference type="InterPro" id="IPR021772">
    <property type="entry name" value="WDR48/Bun107"/>
</dbReference>
<feature type="compositionally biased region" description="Polar residues" evidence="4">
    <location>
        <begin position="988"/>
        <end position="1005"/>
    </location>
</feature>
<dbReference type="InterPro" id="IPR001680">
    <property type="entry name" value="WD40_rpt"/>
</dbReference>
<dbReference type="InterPro" id="IPR036322">
    <property type="entry name" value="WD40_repeat_dom_sf"/>
</dbReference>
<feature type="region of interest" description="Disordered" evidence="4">
    <location>
        <begin position="346"/>
        <end position="418"/>
    </location>
</feature>
<feature type="region of interest" description="Disordered" evidence="4">
    <location>
        <begin position="986"/>
        <end position="1005"/>
    </location>
</feature>
<feature type="compositionally biased region" description="Polar residues" evidence="4">
    <location>
        <begin position="346"/>
        <end position="359"/>
    </location>
</feature>